<dbReference type="AlphaFoldDB" id="A0A0G0QCG1"/>
<organism evidence="1 2">
    <name type="scientific">Candidatus Woesebacteria bacterium GW2011_GWB1_40_101</name>
    <dbReference type="NCBI Taxonomy" id="1618575"/>
    <lineage>
        <taxon>Bacteria</taxon>
        <taxon>Candidatus Woeseibacteriota</taxon>
    </lineage>
</organism>
<protein>
    <submittedName>
        <fullName evidence="1">Uncharacterized protein</fullName>
    </submittedName>
</protein>
<name>A0A0G0QCG1_9BACT</name>
<comment type="caution">
    <text evidence="1">The sequence shown here is derived from an EMBL/GenBank/DDBJ whole genome shotgun (WGS) entry which is preliminary data.</text>
</comment>
<reference evidence="1 2" key="1">
    <citation type="journal article" date="2015" name="Nature">
        <title>rRNA introns, odd ribosomes, and small enigmatic genomes across a large radiation of phyla.</title>
        <authorList>
            <person name="Brown C.T."/>
            <person name="Hug L.A."/>
            <person name="Thomas B.C."/>
            <person name="Sharon I."/>
            <person name="Castelle C.J."/>
            <person name="Singh A."/>
            <person name="Wilkins M.J."/>
            <person name="Williams K.H."/>
            <person name="Banfield J.F."/>
        </authorList>
    </citation>
    <scope>NUCLEOTIDE SEQUENCE [LARGE SCALE GENOMIC DNA]</scope>
</reference>
<evidence type="ECO:0000313" key="1">
    <source>
        <dbReference type="EMBL" id="KKR38064.1"/>
    </source>
</evidence>
<dbReference type="EMBL" id="LBXW01000024">
    <property type="protein sequence ID" value="KKR38064.1"/>
    <property type="molecule type" value="Genomic_DNA"/>
</dbReference>
<gene>
    <name evidence="1" type="ORF">UT72_C0024G0006</name>
</gene>
<dbReference type="Proteomes" id="UP000034687">
    <property type="component" value="Unassembled WGS sequence"/>
</dbReference>
<evidence type="ECO:0000313" key="2">
    <source>
        <dbReference type="Proteomes" id="UP000034687"/>
    </source>
</evidence>
<proteinExistence type="predicted"/>
<accession>A0A0G0QCG1</accession>
<sequence length="237" mass="26859">MSPKSKRKKIVIDKVLAEIDQRPFIQTLTTIVSEVSPSTNLARVNSVLKYAVRCACLLDLYAETANPVYAEELQKQRSMFYEEVPEGFHSELEKVEDSVKSFFDYEKTLISRIKSGDKFSENDIKTYLAGKSGDNLFYGRLLELLVPEWKLTRELQIQTILFDIGKDLADYREDVVNGLPNVLVMCLSSRIDRGRIIQLAQELKDEALASQNIAASPTLVKAIGCNYNLIVERVNKS</sequence>